<dbReference type="Pfam" id="PF13241">
    <property type="entry name" value="NAD_binding_7"/>
    <property type="match status" value="1"/>
</dbReference>
<accession>A0ABW4F2A8</accession>
<organism evidence="13 14">
    <name type="scientific">Pseudonocardia yunnanensis</name>
    <dbReference type="NCBI Taxonomy" id="58107"/>
    <lineage>
        <taxon>Bacteria</taxon>
        <taxon>Bacillati</taxon>
        <taxon>Actinomycetota</taxon>
        <taxon>Actinomycetes</taxon>
        <taxon>Pseudonocardiales</taxon>
        <taxon>Pseudonocardiaceae</taxon>
        <taxon>Pseudonocardia</taxon>
    </lineage>
</organism>
<dbReference type="Pfam" id="PF00590">
    <property type="entry name" value="TP_methylase"/>
    <property type="match status" value="1"/>
</dbReference>
<dbReference type="PANTHER" id="PTHR45790">
    <property type="entry name" value="SIROHEME SYNTHASE-RELATED"/>
    <property type="match status" value="1"/>
</dbReference>
<evidence type="ECO:0000256" key="9">
    <source>
        <dbReference type="ARBA" id="ARBA00023244"/>
    </source>
</evidence>
<protein>
    <submittedName>
        <fullName evidence="13">Uroporphyrinogen-III C-methyltransferase</fullName>
        <ecNumber evidence="13">2.1.1.107</ecNumber>
    </submittedName>
</protein>
<dbReference type="InterPro" id="IPR035996">
    <property type="entry name" value="4pyrrol_Methylase_sf"/>
</dbReference>
<evidence type="ECO:0000256" key="4">
    <source>
        <dbReference type="ARBA" id="ARBA00022679"/>
    </source>
</evidence>
<dbReference type="PANTHER" id="PTHR45790:SF3">
    <property type="entry name" value="S-ADENOSYL-L-METHIONINE-DEPENDENT UROPORPHYRINOGEN III METHYLTRANSFERASE, CHLOROPLASTIC"/>
    <property type="match status" value="1"/>
</dbReference>
<evidence type="ECO:0000256" key="7">
    <source>
        <dbReference type="ARBA" id="ARBA00023027"/>
    </source>
</evidence>
<name>A0ABW4F2A8_9PSEU</name>
<comment type="caution">
    <text evidence="13">The sequence shown here is derived from an EMBL/GenBank/DDBJ whole genome shotgun (WGS) entry which is preliminary data.</text>
</comment>
<dbReference type="Gene3D" id="3.40.50.720">
    <property type="entry name" value="NAD(P)-binding Rossmann-like Domain"/>
    <property type="match status" value="1"/>
</dbReference>
<keyword evidence="8" id="KW-0456">Lyase</keyword>
<keyword evidence="14" id="KW-1185">Reference proteome</keyword>
<evidence type="ECO:0000256" key="3">
    <source>
        <dbReference type="ARBA" id="ARBA00022603"/>
    </source>
</evidence>
<dbReference type="CDD" id="cd11642">
    <property type="entry name" value="SUMT"/>
    <property type="match status" value="1"/>
</dbReference>
<evidence type="ECO:0000313" key="13">
    <source>
        <dbReference type="EMBL" id="MFD1520840.1"/>
    </source>
</evidence>
<dbReference type="EC" id="2.1.1.107" evidence="13"/>
<keyword evidence="4 13" id="KW-0808">Transferase</keyword>
<keyword evidence="3 13" id="KW-0489">Methyltransferase</keyword>
<evidence type="ECO:0000256" key="10">
    <source>
        <dbReference type="ARBA" id="ARBA00023268"/>
    </source>
</evidence>
<evidence type="ECO:0000313" key="14">
    <source>
        <dbReference type="Proteomes" id="UP001597114"/>
    </source>
</evidence>
<dbReference type="Gene3D" id="3.40.1010.10">
    <property type="entry name" value="Cobalt-precorrin-4 Transmethylase, Domain 1"/>
    <property type="match status" value="1"/>
</dbReference>
<dbReference type="Proteomes" id="UP001597114">
    <property type="component" value="Unassembled WGS sequence"/>
</dbReference>
<dbReference type="InterPro" id="IPR014777">
    <property type="entry name" value="4pyrrole_Mease_sub1"/>
</dbReference>
<dbReference type="RefSeq" id="WP_344724351.1">
    <property type="nucleotide sequence ID" value="NZ_BAAAUS010000024.1"/>
</dbReference>
<evidence type="ECO:0000256" key="6">
    <source>
        <dbReference type="ARBA" id="ARBA00023002"/>
    </source>
</evidence>
<dbReference type="EMBL" id="JBHUCO010000030">
    <property type="protein sequence ID" value="MFD1520840.1"/>
    <property type="molecule type" value="Genomic_DNA"/>
</dbReference>
<comment type="pathway">
    <text evidence="1">Porphyrin-containing compound metabolism; siroheme biosynthesis; sirohydrochlorin from precorrin-2: step 1/1.</text>
</comment>
<dbReference type="InterPro" id="IPR006367">
    <property type="entry name" value="Sirohaem_synthase_N"/>
</dbReference>
<dbReference type="InterPro" id="IPR014776">
    <property type="entry name" value="4pyrrole_Mease_sub2"/>
</dbReference>
<feature type="domain" description="Tetrapyrrole methylase" evidence="12">
    <location>
        <begin position="164"/>
        <end position="375"/>
    </location>
</feature>
<keyword evidence="5" id="KW-0949">S-adenosyl-L-methionine</keyword>
<dbReference type="NCBIfam" id="NF004790">
    <property type="entry name" value="PRK06136.1"/>
    <property type="match status" value="1"/>
</dbReference>
<keyword evidence="7" id="KW-0520">NAD</keyword>
<sequence length="405" mass="42396">MSEQHYLVGLDLAGRRVVVVGGGTVAQRRVVGLLAAGADVEIVAPEVTPAVEGMATAQELRWTARRYRDGDLDEAWYALACADDPAVNAAVAEEAQRRRIFCVRADDAPSGSAVTPAVGRHDGLTVGVLAGRRPRRSAAVRTALVEALQTGLVDDSVEPVRPGVALVGGGPGDPELITVRGRRLLARADVVITDRLGPRELLDSLAPHVEVIDAAKIPYGRAMNQARINDLLVEHVRAGKFVVRLKGGDPYVFGRGFEEVLACAEAGVPVTVVPGVTSAFAAPAVADVPVSHRGVAHEIVVVSGHVRPGDPRSLVDWGALARLRGTLVLLMAVERIALFAETLIEGGRPADTPVAVVQDGTMRIQRAVRATLATVADAVQEQGIRPPAVVVIGPVAGLVPGPVTD</sequence>
<keyword evidence="2" id="KW-0169">Cobalamin biosynthesis</keyword>
<dbReference type="PIRSF" id="PIRSF036426">
    <property type="entry name" value="Sirohaem_synth"/>
    <property type="match status" value="1"/>
</dbReference>
<dbReference type="SUPFAM" id="SSF51735">
    <property type="entry name" value="NAD(P)-binding Rossmann-fold domains"/>
    <property type="match status" value="1"/>
</dbReference>
<keyword evidence="9" id="KW-0627">Porphyrin biosynthesis</keyword>
<dbReference type="InterPro" id="IPR006366">
    <property type="entry name" value="CobA/CysG_C"/>
</dbReference>
<keyword evidence="6" id="KW-0560">Oxidoreductase</keyword>
<dbReference type="NCBIfam" id="TIGR01470">
    <property type="entry name" value="cysG_Nterm"/>
    <property type="match status" value="1"/>
</dbReference>
<evidence type="ECO:0000256" key="11">
    <source>
        <dbReference type="ARBA" id="ARBA00047561"/>
    </source>
</evidence>
<dbReference type="InterPro" id="IPR012409">
    <property type="entry name" value="Sirohaem_synth"/>
</dbReference>
<reference evidence="14" key="1">
    <citation type="journal article" date="2019" name="Int. J. Syst. Evol. Microbiol.">
        <title>The Global Catalogue of Microorganisms (GCM) 10K type strain sequencing project: providing services to taxonomists for standard genome sequencing and annotation.</title>
        <authorList>
            <consortium name="The Broad Institute Genomics Platform"/>
            <consortium name="The Broad Institute Genome Sequencing Center for Infectious Disease"/>
            <person name="Wu L."/>
            <person name="Ma J."/>
        </authorList>
    </citation>
    <scope>NUCLEOTIDE SEQUENCE [LARGE SCALE GENOMIC DNA]</scope>
    <source>
        <strain evidence="14">CCM 7043</strain>
    </source>
</reference>
<dbReference type="GO" id="GO:0032259">
    <property type="term" value="P:methylation"/>
    <property type="evidence" value="ECO:0007669"/>
    <property type="project" value="UniProtKB-KW"/>
</dbReference>
<evidence type="ECO:0000259" key="12">
    <source>
        <dbReference type="Pfam" id="PF00590"/>
    </source>
</evidence>
<evidence type="ECO:0000256" key="2">
    <source>
        <dbReference type="ARBA" id="ARBA00022573"/>
    </source>
</evidence>
<dbReference type="InterPro" id="IPR000878">
    <property type="entry name" value="4pyrrol_Mease"/>
</dbReference>
<dbReference type="GO" id="GO:0004851">
    <property type="term" value="F:uroporphyrin-III C-methyltransferase activity"/>
    <property type="evidence" value="ECO:0007669"/>
    <property type="project" value="UniProtKB-EC"/>
</dbReference>
<keyword evidence="10" id="KW-0511">Multifunctional enzyme</keyword>
<gene>
    <name evidence="13" type="primary">cobA</name>
    <name evidence="13" type="ORF">ACFSJD_25315</name>
</gene>
<dbReference type="NCBIfam" id="TIGR01469">
    <property type="entry name" value="cobA_cysG_Cterm"/>
    <property type="match status" value="1"/>
</dbReference>
<dbReference type="InterPro" id="IPR036291">
    <property type="entry name" value="NAD(P)-bd_dom_sf"/>
</dbReference>
<evidence type="ECO:0000256" key="1">
    <source>
        <dbReference type="ARBA" id="ARBA00005010"/>
    </source>
</evidence>
<dbReference type="InterPro" id="IPR050161">
    <property type="entry name" value="Siro_Cobalamin_biosynth"/>
</dbReference>
<dbReference type="SUPFAM" id="SSF53790">
    <property type="entry name" value="Tetrapyrrole methylase"/>
    <property type="match status" value="1"/>
</dbReference>
<evidence type="ECO:0000256" key="8">
    <source>
        <dbReference type="ARBA" id="ARBA00023239"/>
    </source>
</evidence>
<proteinExistence type="predicted"/>
<comment type="catalytic activity">
    <reaction evidence="11">
        <text>precorrin-2 + NAD(+) = sirohydrochlorin + NADH + 2 H(+)</text>
        <dbReference type="Rhea" id="RHEA:15613"/>
        <dbReference type="ChEBI" id="CHEBI:15378"/>
        <dbReference type="ChEBI" id="CHEBI:57540"/>
        <dbReference type="ChEBI" id="CHEBI:57945"/>
        <dbReference type="ChEBI" id="CHEBI:58351"/>
        <dbReference type="ChEBI" id="CHEBI:58827"/>
        <dbReference type="EC" id="1.3.1.76"/>
    </reaction>
</comment>
<dbReference type="Gene3D" id="3.30.950.10">
    <property type="entry name" value="Methyltransferase, Cobalt-precorrin-4 Transmethylase, Domain 2"/>
    <property type="match status" value="1"/>
</dbReference>
<evidence type="ECO:0000256" key="5">
    <source>
        <dbReference type="ARBA" id="ARBA00022691"/>
    </source>
</evidence>